<feature type="domain" description="Hyaluronan/mRNA-binding protein" evidence="4">
    <location>
        <begin position="187"/>
        <end position="294"/>
    </location>
</feature>
<evidence type="ECO:0000256" key="2">
    <source>
        <dbReference type="ARBA" id="ARBA00035118"/>
    </source>
</evidence>
<dbReference type="PANTHER" id="PTHR12299">
    <property type="entry name" value="HYALURONIC ACID-BINDING PROTEIN 4"/>
    <property type="match status" value="1"/>
</dbReference>
<keyword evidence="1" id="KW-0810">Translation regulation</keyword>
<dbReference type="Proteomes" id="UP001566132">
    <property type="component" value="Unassembled WGS sequence"/>
</dbReference>
<dbReference type="InterPro" id="IPR032381">
    <property type="entry name" value="IHABP4_N"/>
</dbReference>
<dbReference type="PANTHER" id="PTHR12299:SF17">
    <property type="entry name" value="AT19571P-RELATED"/>
    <property type="match status" value="1"/>
</dbReference>
<dbReference type="Pfam" id="PF16174">
    <property type="entry name" value="IHABP4_N"/>
    <property type="match status" value="1"/>
</dbReference>
<comment type="similarity">
    <text evidence="2">Belongs to the SERBP1-HABP4 family.</text>
</comment>
<feature type="compositionally biased region" description="Basic and acidic residues" evidence="3">
    <location>
        <begin position="239"/>
        <end position="271"/>
    </location>
</feature>
<dbReference type="Pfam" id="PF04774">
    <property type="entry name" value="HABP4_PAI-RBP1"/>
    <property type="match status" value="1"/>
</dbReference>
<keyword evidence="6" id="KW-1185">Reference proteome</keyword>
<feature type="region of interest" description="Disordered" evidence="3">
    <location>
        <begin position="30"/>
        <end position="271"/>
    </location>
</feature>
<proteinExistence type="inferred from homology"/>
<evidence type="ECO:0000259" key="4">
    <source>
        <dbReference type="SMART" id="SM01233"/>
    </source>
</evidence>
<evidence type="ECO:0000256" key="1">
    <source>
        <dbReference type="ARBA" id="ARBA00022845"/>
    </source>
</evidence>
<comment type="caution">
    <text evidence="5">The sequence shown here is derived from an EMBL/GenBank/DDBJ whole genome shotgun (WGS) entry which is preliminary data.</text>
</comment>
<organism evidence="5 6">
    <name type="scientific">Hypothenemus hampei</name>
    <name type="common">Coffee berry borer</name>
    <dbReference type="NCBI Taxonomy" id="57062"/>
    <lineage>
        <taxon>Eukaryota</taxon>
        <taxon>Metazoa</taxon>
        <taxon>Ecdysozoa</taxon>
        <taxon>Arthropoda</taxon>
        <taxon>Hexapoda</taxon>
        <taxon>Insecta</taxon>
        <taxon>Pterygota</taxon>
        <taxon>Neoptera</taxon>
        <taxon>Endopterygota</taxon>
        <taxon>Coleoptera</taxon>
        <taxon>Polyphaga</taxon>
        <taxon>Cucujiformia</taxon>
        <taxon>Curculionidae</taxon>
        <taxon>Scolytinae</taxon>
        <taxon>Hypothenemus</taxon>
    </lineage>
</organism>
<sequence length="416" mass="47666">MENSYGIGVANRYELFLDDESDPLETLFQKEQNKDLKKKGKGVAEKENKGKPEPPKGKLPSTTQKKTIKETAPAKIQEKRDENKANQVIHADGKPERTLNKVNNENREERNNRRNREERTTNGSSENRDRENRPRRDKVDFENRNREQRGDRVDRGDRGDRKEGRPFGNRTGGPRGIRKNFDSERRGKREFDRQSGSDKTGVKPIEKKDGAGAHNWGSTKDLIDAEADRPSDNDQSWGDGEKTEVQNDTDKKETSEVEKSLVEEEPKELTLDEWKAQRAGRIKPQYNIRKAGEGEDPSQWKKMFELKKKEKEEESEEEEYDASEYPQRVGRQKHILDIDIQFNDNRRPGGGRSRVGGRGPKGARPGGGGPRGSPRDRDGPREGAGREERRFREDPVDEKAPRAPKVDDERDFPSLS</sequence>
<feature type="compositionally biased region" description="Basic and acidic residues" evidence="3">
    <location>
        <begin position="290"/>
        <end position="312"/>
    </location>
</feature>
<feature type="compositionally biased region" description="Basic and acidic residues" evidence="3">
    <location>
        <begin position="179"/>
        <end position="211"/>
    </location>
</feature>
<feature type="compositionally biased region" description="Basic and acidic residues" evidence="3">
    <location>
        <begin position="42"/>
        <end position="56"/>
    </location>
</feature>
<gene>
    <name evidence="5" type="ORF">ABEB36_011158</name>
</gene>
<dbReference type="EMBL" id="JBDJPC010000008">
    <property type="protein sequence ID" value="KAL1493013.1"/>
    <property type="molecule type" value="Genomic_DNA"/>
</dbReference>
<dbReference type="AlphaFoldDB" id="A0ABD1EEE5"/>
<evidence type="ECO:0000313" key="6">
    <source>
        <dbReference type="Proteomes" id="UP001566132"/>
    </source>
</evidence>
<evidence type="ECO:0000256" key="3">
    <source>
        <dbReference type="SAM" id="MobiDB-lite"/>
    </source>
</evidence>
<feature type="region of interest" description="Disordered" evidence="3">
    <location>
        <begin position="285"/>
        <end position="416"/>
    </location>
</feature>
<accession>A0ABD1EEE5</accession>
<feature type="compositionally biased region" description="Basic and acidic residues" evidence="3">
    <location>
        <begin position="373"/>
        <end position="416"/>
    </location>
</feature>
<evidence type="ECO:0000313" key="5">
    <source>
        <dbReference type="EMBL" id="KAL1493013.1"/>
    </source>
</evidence>
<feature type="compositionally biased region" description="Basic and acidic residues" evidence="3">
    <location>
        <begin position="91"/>
        <end position="165"/>
    </location>
</feature>
<dbReference type="GO" id="GO:0006417">
    <property type="term" value="P:regulation of translation"/>
    <property type="evidence" value="ECO:0007669"/>
    <property type="project" value="UniProtKB-KW"/>
</dbReference>
<reference evidence="5 6" key="1">
    <citation type="submission" date="2024-05" db="EMBL/GenBank/DDBJ databases">
        <title>Genetic variation in Jamaican populations of the coffee berry borer (Hypothenemus hampei).</title>
        <authorList>
            <person name="Errbii M."/>
            <person name="Myrie A."/>
        </authorList>
    </citation>
    <scope>NUCLEOTIDE SEQUENCE [LARGE SCALE GENOMIC DNA]</scope>
    <source>
        <strain evidence="5">JA-Hopewell-2020-01-JO</strain>
        <tissue evidence="5">Whole body</tissue>
    </source>
</reference>
<feature type="compositionally biased region" description="Acidic residues" evidence="3">
    <location>
        <begin position="313"/>
        <end position="322"/>
    </location>
</feature>
<name>A0ABD1EEE5_HYPHA</name>
<dbReference type="InterPro" id="IPR006861">
    <property type="entry name" value="HABP4_PAIRBP1-bd"/>
</dbReference>
<dbReference type="SMART" id="SM01233">
    <property type="entry name" value="HABP4_PAI-RBP1"/>
    <property type="match status" value="1"/>
</dbReference>
<feature type="compositionally biased region" description="Basic and acidic residues" evidence="3">
    <location>
        <begin position="221"/>
        <end position="232"/>
    </location>
</feature>
<feature type="compositionally biased region" description="Gly residues" evidence="3">
    <location>
        <begin position="348"/>
        <end position="371"/>
    </location>
</feature>
<dbReference type="InterPro" id="IPR039764">
    <property type="entry name" value="HABP4/SERBP1-like"/>
</dbReference>
<protein>
    <recommendedName>
        <fullName evidence="4">Hyaluronan/mRNA-binding protein domain-containing protein</fullName>
    </recommendedName>
</protein>